<feature type="compositionally biased region" description="Polar residues" evidence="1">
    <location>
        <begin position="15"/>
        <end position="26"/>
    </location>
</feature>
<gene>
    <name evidence="3" type="ORF">N5D63_23045</name>
</gene>
<dbReference type="Pfam" id="PF04606">
    <property type="entry name" value="Ogr_Delta"/>
    <property type="match status" value="1"/>
</dbReference>
<feature type="region of interest" description="Disordered" evidence="1">
    <location>
        <begin position="1"/>
        <end position="29"/>
    </location>
</feature>
<dbReference type="AlphaFoldDB" id="A0AA42Q4L9"/>
<sequence>MAENNPFEDKAALQAHSSFTQSTQGQAGRKIRMGVDVEAIEANHRVLLQETVDKIKAERAKNSPKARNRLECPHCDAPCTIRSSRRMSKLTREYSYQCNNVECGHTFVASMEIRHTLSPSGTPDPSVVLPMPDKMRRDVIRAQMDVAPSVPYSPVNSKPVTGDLFLDQALPLN</sequence>
<proteinExistence type="predicted"/>
<organism evidence="3 4">
    <name type="scientific">Comamonas thiooxydans</name>
    <dbReference type="NCBI Taxonomy" id="363952"/>
    <lineage>
        <taxon>Bacteria</taxon>
        <taxon>Pseudomonadati</taxon>
        <taxon>Pseudomonadota</taxon>
        <taxon>Betaproteobacteria</taxon>
        <taxon>Burkholderiales</taxon>
        <taxon>Comamonadaceae</taxon>
        <taxon>Comamonas</taxon>
    </lineage>
</organism>
<evidence type="ECO:0000256" key="1">
    <source>
        <dbReference type="SAM" id="MobiDB-lite"/>
    </source>
</evidence>
<protein>
    <submittedName>
        <fullName evidence="3">Ogr/Delta-like zinc finger family protein</fullName>
    </submittedName>
</protein>
<evidence type="ECO:0000313" key="3">
    <source>
        <dbReference type="EMBL" id="MDH1337030.1"/>
    </source>
</evidence>
<comment type="caution">
    <text evidence="3">The sequence shown here is derived from an EMBL/GenBank/DDBJ whole genome shotgun (WGS) entry which is preliminary data.</text>
</comment>
<dbReference type="EMBL" id="JAOCEK010000029">
    <property type="protein sequence ID" value="MDH1337030.1"/>
    <property type="molecule type" value="Genomic_DNA"/>
</dbReference>
<evidence type="ECO:0000313" key="4">
    <source>
        <dbReference type="Proteomes" id="UP001161065"/>
    </source>
</evidence>
<dbReference type="InterPro" id="IPR007684">
    <property type="entry name" value="Znf_Ogr/Delta"/>
</dbReference>
<accession>A0AA42Q4L9</accession>
<feature type="domain" description="Zinc finger Ogr/Delta-type" evidence="2">
    <location>
        <begin position="71"/>
        <end position="117"/>
    </location>
</feature>
<dbReference type="Proteomes" id="UP001161065">
    <property type="component" value="Unassembled WGS sequence"/>
</dbReference>
<dbReference type="RefSeq" id="WP_280009419.1">
    <property type="nucleotide sequence ID" value="NZ_JAOCEK010000029.1"/>
</dbReference>
<evidence type="ECO:0000259" key="2">
    <source>
        <dbReference type="Pfam" id="PF04606"/>
    </source>
</evidence>
<name>A0AA42Q4L9_9BURK</name>
<reference evidence="3" key="1">
    <citation type="submission" date="2022-09" db="EMBL/GenBank/DDBJ databases">
        <title>Intensive care unit water sources are persistently colonized with multi-drug resistant bacteria and are the site of extensive horizontal gene transfer of antibiotic resistance genes.</title>
        <authorList>
            <person name="Diorio-Toth L."/>
        </authorList>
    </citation>
    <scope>NUCLEOTIDE SEQUENCE</scope>
    <source>
        <strain evidence="3">GD03832</strain>
    </source>
</reference>